<comment type="caution">
    <text evidence="4">The sequence shown here is derived from an EMBL/GenBank/DDBJ whole genome shotgun (WGS) entry which is preliminary data.</text>
</comment>
<reference evidence="5" key="1">
    <citation type="journal article" date="2020" name="MBio">
        <title>Horizontal gene transfer to a defensive symbiont with a reduced genome amongst a multipartite beetle microbiome.</title>
        <authorList>
            <person name="Waterworth S.C."/>
            <person name="Florez L.V."/>
            <person name="Rees E.R."/>
            <person name="Hertweck C."/>
            <person name="Kaltenpoth M."/>
            <person name="Kwan J.C."/>
        </authorList>
    </citation>
    <scope>NUCLEOTIDE SEQUENCE [LARGE SCALE GENOMIC DNA]</scope>
</reference>
<dbReference type="EMBL" id="WNDX01000085">
    <property type="protein sequence ID" value="KAF1042389.1"/>
    <property type="molecule type" value="Genomic_DNA"/>
</dbReference>
<feature type="domain" description="NrS-1 polymerase-like helicase" evidence="3">
    <location>
        <begin position="497"/>
        <end position="606"/>
    </location>
</feature>
<dbReference type="InterPro" id="IPR045455">
    <property type="entry name" value="NrS-1_pol-like_helicase"/>
</dbReference>
<accession>A0A7V8FVN0</accession>
<dbReference type="GO" id="GO:0016817">
    <property type="term" value="F:hydrolase activity, acting on acid anhydrides"/>
    <property type="evidence" value="ECO:0007669"/>
    <property type="project" value="InterPro"/>
</dbReference>
<feature type="domain" description="Primase C-terminal 2" evidence="2">
    <location>
        <begin position="204"/>
        <end position="274"/>
    </location>
</feature>
<evidence type="ECO:0000313" key="5">
    <source>
        <dbReference type="Proteomes" id="UP000462435"/>
    </source>
</evidence>
<dbReference type="InterPro" id="IPR014819">
    <property type="entry name" value="PriCT_2"/>
</dbReference>
<dbReference type="Pfam" id="PF19263">
    <property type="entry name" value="DUF5906"/>
    <property type="match status" value="1"/>
</dbReference>
<feature type="region of interest" description="Disordered" evidence="1">
    <location>
        <begin position="281"/>
        <end position="361"/>
    </location>
</feature>
<dbReference type="Gene3D" id="3.40.50.300">
    <property type="entry name" value="P-loop containing nucleotide triphosphate hydrolases"/>
    <property type="match status" value="1"/>
</dbReference>
<evidence type="ECO:0008006" key="6">
    <source>
        <dbReference type="Google" id="ProtNLM"/>
    </source>
</evidence>
<evidence type="ECO:0000259" key="3">
    <source>
        <dbReference type="Pfam" id="PF19263"/>
    </source>
</evidence>
<dbReference type="Proteomes" id="UP000462435">
    <property type="component" value="Unassembled WGS sequence"/>
</dbReference>
<name>A0A7V8FVN0_9BURK</name>
<gene>
    <name evidence="4" type="ORF">GAK35_02762</name>
</gene>
<evidence type="ECO:0000256" key="1">
    <source>
        <dbReference type="SAM" id="MobiDB-lite"/>
    </source>
</evidence>
<protein>
    <recommendedName>
        <fullName evidence="6">DNA primase</fullName>
    </recommendedName>
</protein>
<dbReference type="AlphaFoldDB" id="A0A7V8FVN0"/>
<dbReference type="InterPro" id="IPR027417">
    <property type="entry name" value="P-loop_NTPase"/>
</dbReference>
<evidence type="ECO:0000313" key="4">
    <source>
        <dbReference type="EMBL" id="KAF1042389.1"/>
    </source>
</evidence>
<dbReference type="Pfam" id="PF08707">
    <property type="entry name" value="PriCT_2"/>
    <property type="match status" value="1"/>
</dbReference>
<sequence length="797" mass="89005">MIKDVALIPRSLKDRKQWMIWRFEPGKKKPLKVPYWINGKKRHGTQGDDKDRALLGTLDAALMAAAAGGFDGIGFAFLPDDGLIGIDIDKCVDEEGVISELAQEVLALCPSYAERSPSRTGFHIICEGRTETFKSNRVGLEVFCGSQFFTFTADSLSSDLVELQPITEAALSRLRELVDGGKSKDIERPSGSPPALSDRAKLESALAVIPADEYHTWIKVGMAIYSALGEPGFAVWDYWSSKSDSYGGQEECRKHWKSFSGGVKVTEATIYRFAIDMAGWKPPATAKPMGPPRAKARAKTEADGESPRPPGGEGDATADAQDDGDPAHSGAAPPPDFDAAAPPAEGAGGAPKKAGKPPKVRPPEFWETRDYLLEHFVLLYGTSTAWDTVNKLQIKVADMRLAFGTDEVKYWLGNSERRMVSADKLVFDPTGAVDGDPEYVNMYDGFAIEPKKGDCGLILELLLHLCDGDQDMFVWIVKWIAYPLQNPGAKMATSIIMHGDEGSGKNLFWEKVVRRIYGQYSWVIGNAQIESQFNEWASRKLFLVCDEVVTRNELKQIKGKLKHMISGEEIPINPKNLPERYEANHMNFVFLSNELQPLALDKTDRRYLVLWTPPKREEEFYRDVAVQIDSGGLEAFFYYLREEVDCSDFSPHTKPLDSRAKQNLIALGLSAPERFYREWQAQALPLPFMTCSAMQLYAGFVRWCVLNGERYPPTQTLFGRTIERIAGDALKRKLVKYEIGEGGAAKQRTVYLIGSPGEGVSLQEYAKNGSDLFEKDLQRYRRFYDRQDDRQDGGSER</sequence>
<evidence type="ECO:0000259" key="2">
    <source>
        <dbReference type="Pfam" id="PF08707"/>
    </source>
</evidence>
<organism evidence="4 5">
    <name type="scientific">Herbaspirillum frisingense</name>
    <dbReference type="NCBI Taxonomy" id="92645"/>
    <lineage>
        <taxon>Bacteria</taxon>
        <taxon>Pseudomonadati</taxon>
        <taxon>Pseudomonadota</taxon>
        <taxon>Betaproteobacteria</taxon>
        <taxon>Burkholderiales</taxon>
        <taxon>Oxalobacteraceae</taxon>
        <taxon>Herbaspirillum</taxon>
    </lineage>
</organism>
<proteinExistence type="predicted"/>